<sequence length="69" mass="8231">MTIVRYRSLVEEKKFLLETGKHHNEWNESMGFEEQQLRFNMQGNLLNIPANAAAMLIYKILHRRNKVTK</sequence>
<proteinExistence type="predicted"/>
<dbReference type="InterPro" id="IPR025032">
    <property type="entry name" value="DUF3949"/>
</dbReference>
<protein>
    <submittedName>
        <fullName evidence="1">DUF3949 domain-containing protein</fullName>
    </submittedName>
</protein>
<comment type="caution">
    <text evidence="1">The sequence shown here is derived from an EMBL/GenBank/DDBJ whole genome shotgun (WGS) entry which is preliminary data.</text>
</comment>
<evidence type="ECO:0000313" key="1">
    <source>
        <dbReference type="EMBL" id="MBS4197351.1"/>
    </source>
</evidence>
<organism evidence="1 2">
    <name type="scientific">Lederbergia citri</name>
    <dbReference type="NCBI Taxonomy" id="2833580"/>
    <lineage>
        <taxon>Bacteria</taxon>
        <taxon>Bacillati</taxon>
        <taxon>Bacillota</taxon>
        <taxon>Bacilli</taxon>
        <taxon>Bacillales</taxon>
        <taxon>Bacillaceae</taxon>
        <taxon>Lederbergia</taxon>
    </lineage>
</organism>
<dbReference type="Pfam" id="PF13133">
    <property type="entry name" value="DUF3949"/>
    <property type="match status" value="1"/>
</dbReference>
<keyword evidence="2" id="KW-1185">Reference proteome</keyword>
<accession>A0A942TG20</accession>
<dbReference type="Proteomes" id="UP000681414">
    <property type="component" value="Unassembled WGS sequence"/>
</dbReference>
<dbReference type="EMBL" id="JAGYPG010000004">
    <property type="protein sequence ID" value="MBS4197351.1"/>
    <property type="molecule type" value="Genomic_DNA"/>
</dbReference>
<dbReference type="AlphaFoldDB" id="A0A942TG20"/>
<reference evidence="1 2" key="1">
    <citation type="submission" date="2021-05" db="EMBL/GenBank/DDBJ databases">
        <title>Novel Bacillus species.</title>
        <authorList>
            <person name="Liu G."/>
        </authorList>
    </citation>
    <scope>NUCLEOTIDE SEQUENCE [LARGE SCALE GENOMIC DNA]</scope>
    <source>
        <strain evidence="2">FJAT-49780</strain>
    </source>
</reference>
<name>A0A942TG20_9BACI</name>
<gene>
    <name evidence="1" type="ORF">KHA97_20105</name>
</gene>
<evidence type="ECO:0000313" key="2">
    <source>
        <dbReference type="Proteomes" id="UP000681414"/>
    </source>
</evidence>